<accession>A0ABD3VUK5</accession>
<keyword evidence="11" id="KW-1185">Reference proteome</keyword>
<dbReference type="PANTHER" id="PTHR14344:SF3">
    <property type="entry name" value="WD REPEAT-CONTAINING PROTEIN 6"/>
    <property type="match status" value="1"/>
</dbReference>
<feature type="region of interest" description="Disordered" evidence="9">
    <location>
        <begin position="820"/>
        <end position="848"/>
    </location>
</feature>
<feature type="repeat" description="WD" evidence="8">
    <location>
        <begin position="300"/>
        <end position="327"/>
    </location>
</feature>
<dbReference type="GO" id="GO:0008033">
    <property type="term" value="P:tRNA processing"/>
    <property type="evidence" value="ECO:0007669"/>
    <property type="project" value="UniProtKB-KW"/>
</dbReference>
<comment type="similarity">
    <text evidence="6">Belongs to the WD repeat WDR6 family.</text>
</comment>
<dbReference type="Proteomes" id="UP001634394">
    <property type="component" value="Unassembled WGS sequence"/>
</dbReference>
<dbReference type="InterPro" id="IPR001680">
    <property type="entry name" value="WD40_rpt"/>
</dbReference>
<evidence type="ECO:0000313" key="11">
    <source>
        <dbReference type="Proteomes" id="UP001634394"/>
    </source>
</evidence>
<sequence>MTNVFHTGPVTALHLISDNEVLAGIGSRLYLYKIDLQTCTSVREVLPCRYIHGIRKKPDECVWGTAEKTICVFGQKSFIIVGLDHGNDVVEIMSDLTEVEDWIWDVTWLQRSAAGLQCLALALGHNVILQWDLNSGSLLQRFHCEERCILYCAKFLTNSLDNLVLAAGTVFNQVVIWSTHSRSSETATCEVFQRLAGHQGVIFSIDYCPKTKRICTVSDDRSIRLYQLHFPTGSDALSLGDWHLVQSSLLHVMYGHLARVWDVKLLSDKIISVGEDAACCMWNYNGEMIKKFKGHKGGSIWSLAVERNEQFVVTGGGDCSIRLWKLKKDLSEGQCMNSSRSVCPQISSSDYSRIVQLLDFNNLLVMTFEGLVLLHHIPSQSWTTLMSDSKFHSYSVLAVSNCRHYITIGNISGTMRVFFMEEKDYTWRTVWMVDKVICEGKIFSIIWVADSLLLTTQPKGVVTLWQVKPELEKLCTFELPPSKQRWLSAAVLSPDGTVIFCGDRAGSVLVYQLQDGKKTAQLIQSFPKIHGKTGVTDVCFHDNQVYTCGRDGHYRQYDWQNKLVLLNSYKVSKGFEWIDKLMITEEGQITFLCFHNNKFVLWSVEENQRLLEITCGGGHRAWDFTQEGKMTRFTYIKSREIVLHDSFISDNHVQLRESLHGKELCDVQFLASLQLSGKPVHIIATCSEDTNIAVVALFNNLYNVPVMQVLKTLHGHISTVRCLSVCHRHCLSDHDDNGNNKSFLMFSGGGRSQLKVWRLHFTDKIERPHINLCSKYQSTSQQDGCHKQVDLKGTNKKCNSGNIAYKGDPVLKKMRVIDSDTSQKVGEERKRLDKMQESGMEEEEKKYSNNIESEVYSDQNLVGDLDFKVESLAAIQLIDNGQTKVKKPWKHSHMNSDPETRILDITVTSASDIIEGCSVPVYFLVAACSDTILRFFAFDETEREFFPLSSSAFHNHCVLKVTSIILKMQEKPQPLALSAGTDGRVAFWDCTQLYQNFIDKCVACSDELNADKDDTMEDFSEKSDDDDELNNKSLKMDHSAKDSACISPCFAMQCHQSGINSLQISKYKDNQYLVVTGGDDNCLTVSVLSVYNKQPLEICVLTQYKHPTAHAAQITGAWIVSSSQIITTSKDQQVCVWDIIELFDKTLQIKQKDRKLVSTADVSNLTVWKHRNSIQMALCGVGLEVLEFPFSSNECVESIRI</sequence>
<protein>
    <recommendedName>
        <fullName evidence="7">tRNA (34-2'-O)-methyltransferase regulator WDR6</fullName>
    </recommendedName>
</protein>
<evidence type="ECO:0000313" key="10">
    <source>
        <dbReference type="EMBL" id="KAL3864806.1"/>
    </source>
</evidence>
<feature type="compositionally biased region" description="Basic and acidic residues" evidence="9">
    <location>
        <begin position="825"/>
        <end position="836"/>
    </location>
</feature>
<dbReference type="Gene3D" id="2.130.10.10">
    <property type="entry name" value="YVTN repeat-like/Quinoprotein amine dehydrogenase"/>
    <property type="match status" value="5"/>
</dbReference>
<feature type="repeat" description="WD" evidence="8">
    <location>
        <begin position="195"/>
        <end position="228"/>
    </location>
</feature>
<keyword evidence="5" id="KW-0677">Repeat</keyword>
<evidence type="ECO:0000256" key="4">
    <source>
        <dbReference type="ARBA" id="ARBA00022694"/>
    </source>
</evidence>
<evidence type="ECO:0000256" key="3">
    <source>
        <dbReference type="ARBA" id="ARBA00022574"/>
    </source>
</evidence>
<dbReference type="EMBL" id="JBJQND010000010">
    <property type="protein sequence ID" value="KAL3864806.1"/>
    <property type="molecule type" value="Genomic_DNA"/>
</dbReference>
<organism evidence="10 11">
    <name type="scientific">Sinanodonta woodiana</name>
    <name type="common">Chinese pond mussel</name>
    <name type="synonym">Anodonta woodiana</name>
    <dbReference type="NCBI Taxonomy" id="1069815"/>
    <lineage>
        <taxon>Eukaryota</taxon>
        <taxon>Metazoa</taxon>
        <taxon>Spiralia</taxon>
        <taxon>Lophotrochozoa</taxon>
        <taxon>Mollusca</taxon>
        <taxon>Bivalvia</taxon>
        <taxon>Autobranchia</taxon>
        <taxon>Heteroconchia</taxon>
        <taxon>Palaeoheterodonta</taxon>
        <taxon>Unionida</taxon>
        <taxon>Unionoidea</taxon>
        <taxon>Unionidae</taxon>
        <taxon>Unioninae</taxon>
        <taxon>Sinanodonta</taxon>
    </lineage>
</organism>
<dbReference type="PROSITE" id="PS50082">
    <property type="entry name" value="WD_REPEATS_2"/>
    <property type="match status" value="2"/>
</dbReference>
<keyword evidence="3 8" id="KW-0853">WD repeat</keyword>
<dbReference type="SUPFAM" id="SSF50978">
    <property type="entry name" value="WD40 repeat-like"/>
    <property type="match status" value="1"/>
</dbReference>
<gene>
    <name evidence="10" type="ORF">ACJMK2_006459</name>
</gene>
<dbReference type="SUPFAM" id="SSF50998">
    <property type="entry name" value="Quinoprotein alcohol dehydrogenase-like"/>
    <property type="match status" value="1"/>
</dbReference>
<evidence type="ECO:0000256" key="1">
    <source>
        <dbReference type="ARBA" id="ARBA00004496"/>
    </source>
</evidence>
<dbReference type="InterPro" id="IPR015943">
    <property type="entry name" value="WD40/YVTN_repeat-like_dom_sf"/>
</dbReference>
<comment type="caution">
    <text evidence="10">The sequence shown here is derived from an EMBL/GenBank/DDBJ whole genome shotgun (WGS) entry which is preliminary data.</text>
</comment>
<evidence type="ECO:0000256" key="5">
    <source>
        <dbReference type="ARBA" id="ARBA00022737"/>
    </source>
</evidence>
<dbReference type="InterPro" id="IPR051973">
    <property type="entry name" value="tRNA_Anticodon_Mtase-Reg"/>
</dbReference>
<evidence type="ECO:0000256" key="2">
    <source>
        <dbReference type="ARBA" id="ARBA00022490"/>
    </source>
</evidence>
<evidence type="ECO:0000256" key="9">
    <source>
        <dbReference type="SAM" id="MobiDB-lite"/>
    </source>
</evidence>
<evidence type="ECO:0000256" key="7">
    <source>
        <dbReference type="ARBA" id="ARBA00040154"/>
    </source>
</evidence>
<proteinExistence type="inferred from homology"/>
<comment type="subcellular location">
    <subcellularLocation>
        <location evidence="1">Cytoplasm</location>
    </subcellularLocation>
</comment>
<evidence type="ECO:0000256" key="8">
    <source>
        <dbReference type="PROSITE-ProRule" id="PRU00221"/>
    </source>
</evidence>
<dbReference type="Pfam" id="PF00400">
    <property type="entry name" value="WD40"/>
    <property type="match status" value="2"/>
</dbReference>
<dbReference type="InterPro" id="IPR011047">
    <property type="entry name" value="Quinoprotein_ADH-like_sf"/>
</dbReference>
<keyword evidence="2" id="KW-0963">Cytoplasm</keyword>
<dbReference type="AlphaFoldDB" id="A0ABD3VUK5"/>
<keyword evidence="4" id="KW-0819">tRNA processing</keyword>
<evidence type="ECO:0000256" key="6">
    <source>
        <dbReference type="ARBA" id="ARBA00038255"/>
    </source>
</evidence>
<dbReference type="PANTHER" id="PTHR14344">
    <property type="entry name" value="WD REPEAT PROTEIN"/>
    <property type="match status" value="1"/>
</dbReference>
<dbReference type="InterPro" id="IPR036322">
    <property type="entry name" value="WD40_repeat_dom_sf"/>
</dbReference>
<dbReference type="SMART" id="SM00320">
    <property type="entry name" value="WD40"/>
    <property type="match status" value="10"/>
</dbReference>
<reference evidence="10 11" key="1">
    <citation type="submission" date="2024-11" db="EMBL/GenBank/DDBJ databases">
        <title>Chromosome-level genome assembly of the freshwater bivalve Anodonta woodiana.</title>
        <authorList>
            <person name="Chen X."/>
        </authorList>
    </citation>
    <scope>NUCLEOTIDE SEQUENCE [LARGE SCALE GENOMIC DNA]</scope>
    <source>
        <strain evidence="10">MN2024</strain>
        <tissue evidence="10">Gills</tissue>
    </source>
</reference>
<dbReference type="GO" id="GO:0005737">
    <property type="term" value="C:cytoplasm"/>
    <property type="evidence" value="ECO:0007669"/>
    <property type="project" value="UniProtKB-SubCell"/>
</dbReference>
<name>A0ABD3VUK5_SINWO</name>